<dbReference type="Proteomes" id="UP000663981">
    <property type="component" value="Unassembled WGS sequence"/>
</dbReference>
<keyword evidence="4" id="KW-0677">Repeat</keyword>
<dbReference type="SUPFAM" id="SSF51161">
    <property type="entry name" value="Trimeric LpxA-like enzymes"/>
    <property type="match status" value="1"/>
</dbReference>
<keyword evidence="6 7" id="KW-0012">Acyltransferase</keyword>
<dbReference type="InterPro" id="IPR018357">
    <property type="entry name" value="Hexapep_transf_CS"/>
</dbReference>
<organism evidence="7 8">
    <name type="scientific">Metabacillus bambusae</name>
    <dbReference type="NCBI Taxonomy" id="2795218"/>
    <lineage>
        <taxon>Bacteria</taxon>
        <taxon>Bacillati</taxon>
        <taxon>Bacillota</taxon>
        <taxon>Bacilli</taxon>
        <taxon>Bacillales</taxon>
        <taxon>Bacillaceae</taxon>
        <taxon>Metabacillus</taxon>
    </lineage>
</organism>
<evidence type="ECO:0000256" key="6">
    <source>
        <dbReference type="ARBA" id="ARBA00023315"/>
    </source>
</evidence>
<dbReference type="EMBL" id="JAGDEL010000005">
    <property type="protein sequence ID" value="MBO1511736.1"/>
    <property type="molecule type" value="Genomic_DNA"/>
</dbReference>
<evidence type="ECO:0000256" key="3">
    <source>
        <dbReference type="ARBA" id="ARBA00022679"/>
    </source>
</evidence>
<proteinExistence type="predicted"/>
<name>A0ABS3N0X4_9BACI</name>
<keyword evidence="1" id="KW-0444">Lipid biosynthesis</keyword>
<dbReference type="Gene3D" id="3.40.1390.10">
    <property type="entry name" value="MurE/MurF, N-terminal domain"/>
    <property type="match status" value="1"/>
</dbReference>
<dbReference type="PANTHER" id="PTHR43378:SF2">
    <property type="entry name" value="UDP-3-O-ACYLGLUCOSAMINE N-ACYLTRANSFERASE 1, MITOCHONDRIAL-RELATED"/>
    <property type="match status" value="1"/>
</dbReference>
<evidence type="ECO:0000313" key="8">
    <source>
        <dbReference type="Proteomes" id="UP000663981"/>
    </source>
</evidence>
<keyword evidence="3 7" id="KW-0808">Transferase</keyword>
<keyword evidence="5" id="KW-0443">Lipid metabolism</keyword>
<evidence type="ECO:0000256" key="5">
    <source>
        <dbReference type="ARBA" id="ARBA00023098"/>
    </source>
</evidence>
<evidence type="ECO:0000313" key="7">
    <source>
        <dbReference type="EMBL" id="MBO1511736.1"/>
    </source>
</evidence>
<dbReference type="CDD" id="cd03352">
    <property type="entry name" value="LbH_LpxD"/>
    <property type="match status" value="1"/>
</dbReference>
<dbReference type="GO" id="GO:0103118">
    <property type="term" value="F:UDP-3-O-[(3R)-3-hydroxyacyl]-glucosamine N-acyltransferase activity"/>
    <property type="evidence" value="ECO:0007669"/>
    <property type="project" value="UniProtKB-EC"/>
</dbReference>
<evidence type="ECO:0000256" key="4">
    <source>
        <dbReference type="ARBA" id="ARBA00022737"/>
    </source>
</evidence>
<sequence length="309" mass="33228">MSIYKILQPITVRELVDKIRYDVNLVGDKERIIKGVSSLDTTDRSILCFCNAKVEKANNILETTPSDIIIVDKNLEITDQVGKNKTLLLADDPMLYFIECLNLLFPSKGEKKISVKTDISANAIIGGDVNIGSFSIIEEDVYIGRKTSIHNGVHLYKRTKLGENILVQSNTVIGVDGLGFSENQEGEFVTFPHLGGVVIEHDVSIGSNTTIAKGMLTETFIGSGTKIGNQVNIGHNVKIGENCFISSGVIICGSVVIGDNCWIGPGTKIVNGVNIGQNVKIGIGSVVTKDIKANSFAIGVPAKVIQVNN</sequence>
<reference evidence="7 8" key="1">
    <citation type="submission" date="2021-03" db="EMBL/GenBank/DDBJ databases">
        <title>Whole genome sequence of Metabacillus bambusae BG109.</title>
        <authorList>
            <person name="Jeong J.W."/>
        </authorList>
    </citation>
    <scope>NUCLEOTIDE SEQUENCE [LARGE SCALE GENOMIC DNA]</scope>
    <source>
        <strain evidence="7 8">BG109</strain>
    </source>
</reference>
<gene>
    <name evidence="7" type="ORF">I7822_08650</name>
</gene>
<dbReference type="PROSITE" id="PS00101">
    <property type="entry name" value="HEXAPEP_TRANSFERASES"/>
    <property type="match status" value="1"/>
</dbReference>
<dbReference type="NCBIfam" id="NF002060">
    <property type="entry name" value="PRK00892.1"/>
    <property type="match status" value="1"/>
</dbReference>
<comment type="caution">
    <text evidence="7">The sequence shown here is derived from an EMBL/GenBank/DDBJ whole genome shotgun (WGS) entry which is preliminary data.</text>
</comment>
<dbReference type="InterPro" id="IPR001451">
    <property type="entry name" value="Hexapep"/>
</dbReference>
<dbReference type="Pfam" id="PF00132">
    <property type="entry name" value="Hexapep"/>
    <property type="match status" value="2"/>
</dbReference>
<dbReference type="InterPro" id="IPR011004">
    <property type="entry name" value="Trimer_LpxA-like_sf"/>
</dbReference>
<dbReference type="RefSeq" id="WP_207977024.1">
    <property type="nucleotide sequence ID" value="NZ_JAGDEL010000005.1"/>
</dbReference>
<dbReference type="Gene3D" id="2.160.10.10">
    <property type="entry name" value="Hexapeptide repeat proteins"/>
    <property type="match status" value="1"/>
</dbReference>
<protein>
    <submittedName>
        <fullName evidence="7">UDP-3-O-(3-hydroxymyristoyl)glucosamine N-acyltransferase</fullName>
        <ecNumber evidence="7">2.3.1.191</ecNumber>
    </submittedName>
</protein>
<dbReference type="InterPro" id="IPR007691">
    <property type="entry name" value="LpxD"/>
</dbReference>
<keyword evidence="2" id="KW-0441">Lipid A biosynthesis</keyword>
<keyword evidence="8" id="KW-1185">Reference proteome</keyword>
<accession>A0ABS3N0X4</accession>
<dbReference type="EC" id="2.3.1.191" evidence="7"/>
<evidence type="ECO:0000256" key="2">
    <source>
        <dbReference type="ARBA" id="ARBA00022556"/>
    </source>
</evidence>
<dbReference type="PANTHER" id="PTHR43378">
    <property type="entry name" value="UDP-3-O-ACYLGLUCOSAMINE N-ACYLTRANSFERASE"/>
    <property type="match status" value="1"/>
</dbReference>
<evidence type="ECO:0000256" key="1">
    <source>
        <dbReference type="ARBA" id="ARBA00022516"/>
    </source>
</evidence>